<reference evidence="2 3" key="1">
    <citation type="journal article" date="2016" name="Nat. Commun.">
        <title>Thousands of microbial genomes shed light on interconnected biogeochemical processes in an aquifer system.</title>
        <authorList>
            <person name="Anantharaman K."/>
            <person name="Brown C.T."/>
            <person name="Hug L.A."/>
            <person name="Sharon I."/>
            <person name="Castelle C.J."/>
            <person name="Probst A.J."/>
            <person name="Thomas B.C."/>
            <person name="Singh A."/>
            <person name="Wilkins M.J."/>
            <person name="Karaoz U."/>
            <person name="Brodie E.L."/>
            <person name="Williams K.H."/>
            <person name="Hubbard S.S."/>
            <person name="Banfield J.F."/>
        </authorList>
    </citation>
    <scope>NUCLEOTIDE SEQUENCE [LARGE SCALE GENOMIC DNA]</scope>
</reference>
<gene>
    <name evidence="2" type="ORF">A3B24_03335</name>
</gene>
<dbReference type="Proteomes" id="UP000176917">
    <property type="component" value="Unassembled WGS sequence"/>
</dbReference>
<sequence length="135" mass="14478">MKETGLIFLGILVVLAISAAGFIFLKNTGLLNNQTVNNPCAGVEEPESGVMCKDAVARALELHPGSVNSVQLATTEVEGGPGEAPQDVELWLVDINVENPIETESEMMQRIIVAVEPTPVLGIDSFVYEFFSFAL</sequence>
<comment type="caution">
    <text evidence="2">The sequence shown here is derived from an EMBL/GenBank/DDBJ whole genome shotgun (WGS) entry which is preliminary data.</text>
</comment>
<organism evidence="2 3">
    <name type="scientific">Candidatus Wildermuthbacteria bacterium RIFCSPLOWO2_01_FULL_48_16</name>
    <dbReference type="NCBI Taxonomy" id="1802461"/>
    <lineage>
        <taxon>Bacteria</taxon>
        <taxon>Candidatus Wildermuthiibacteriota</taxon>
    </lineage>
</organism>
<protein>
    <submittedName>
        <fullName evidence="2">Uncharacterized protein</fullName>
    </submittedName>
</protein>
<keyword evidence="1" id="KW-1133">Transmembrane helix</keyword>
<dbReference type="STRING" id="1802461.A3B24_03335"/>
<dbReference type="EMBL" id="MHUG01000019">
    <property type="protein sequence ID" value="OHA72900.1"/>
    <property type="molecule type" value="Genomic_DNA"/>
</dbReference>
<dbReference type="AlphaFoldDB" id="A0A1G2RJ80"/>
<evidence type="ECO:0000256" key="1">
    <source>
        <dbReference type="SAM" id="Phobius"/>
    </source>
</evidence>
<feature type="transmembrane region" description="Helical" evidence="1">
    <location>
        <begin position="6"/>
        <end position="25"/>
    </location>
</feature>
<keyword evidence="1" id="KW-0812">Transmembrane</keyword>
<keyword evidence="1" id="KW-0472">Membrane</keyword>
<evidence type="ECO:0000313" key="3">
    <source>
        <dbReference type="Proteomes" id="UP000176917"/>
    </source>
</evidence>
<proteinExistence type="predicted"/>
<name>A0A1G2RJ80_9BACT</name>
<accession>A0A1G2RJ80</accession>
<evidence type="ECO:0000313" key="2">
    <source>
        <dbReference type="EMBL" id="OHA72900.1"/>
    </source>
</evidence>